<reference evidence="1" key="1">
    <citation type="submission" date="2018-06" db="EMBL/GenBank/DDBJ databases">
        <authorList>
            <person name="Zhirakovskaya E."/>
        </authorList>
    </citation>
    <scope>NUCLEOTIDE SEQUENCE</scope>
</reference>
<proteinExistence type="predicted"/>
<evidence type="ECO:0000313" key="1">
    <source>
        <dbReference type="EMBL" id="VAW16839.1"/>
    </source>
</evidence>
<protein>
    <submittedName>
        <fullName evidence="1">Uncharacterized protein</fullName>
    </submittedName>
</protein>
<name>A0A3B0TXI8_9ZZZZ</name>
<sequence>MLKFSYLTVNHETKIYNDGLYLYRHNLFINHAELVSALNSLIMKKTILTVAACMLMVTGLMAKTRTSNDYLISTTLIAKSEISSFCKTIMASLEKWEKMFISPENG</sequence>
<organism evidence="1">
    <name type="scientific">hydrothermal vent metagenome</name>
    <dbReference type="NCBI Taxonomy" id="652676"/>
    <lineage>
        <taxon>unclassified sequences</taxon>
        <taxon>metagenomes</taxon>
        <taxon>ecological metagenomes</taxon>
    </lineage>
</organism>
<dbReference type="EMBL" id="UOEL01000137">
    <property type="protein sequence ID" value="VAW16839.1"/>
    <property type="molecule type" value="Genomic_DNA"/>
</dbReference>
<accession>A0A3B0TXI8</accession>
<gene>
    <name evidence="1" type="ORF">MNBD_BACTEROID03-1636</name>
</gene>
<dbReference type="AlphaFoldDB" id="A0A3B0TXI8"/>